<organism evidence="11 12">
    <name type="scientific">Tetraparma gracilis</name>
    <dbReference type="NCBI Taxonomy" id="2962635"/>
    <lineage>
        <taxon>Eukaryota</taxon>
        <taxon>Sar</taxon>
        <taxon>Stramenopiles</taxon>
        <taxon>Ochrophyta</taxon>
        <taxon>Bolidophyceae</taxon>
        <taxon>Parmales</taxon>
        <taxon>Triparmaceae</taxon>
        <taxon>Tetraparma</taxon>
    </lineage>
</organism>
<feature type="repeat" description="Solcar" evidence="9">
    <location>
        <begin position="186"/>
        <end position="272"/>
    </location>
</feature>
<comment type="similarity">
    <text evidence="2 10">Belongs to the mitochondrial carrier (TC 2.A.29) family.</text>
</comment>
<accession>A0ABQ6MJL4</accession>
<evidence type="ECO:0000256" key="4">
    <source>
        <dbReference type="ARBA" id="ARBA00022692"/>
    </source>
</evidence>
<evidence type="ECO:0000256" key="8">
    <source>
        <dbReference type="ARBA" id="ARBA00023136"/>
    </source>
</evidence>
<dbReference type="EMBL" id="BRYB01000325">
    <property type="protein sequence ID" value="GMI27747.1"/>
    <property type="molecule type" value="Genomic_DNA"/>
</dbReference>
<evidence type="ECO:0000313" key="12">
    <source>
        <dbReference type="Proteomes" id="UP001165060"/>
    </source>
</evidence>
<evidence type="ECO:0000313" key="11">
    <source>
        <dbReference type="EMBL" id="GMI27747.1"/>
    </source>
</evidence>
<keyword evidence="3 10" id="KW-0813">Transport</keyword>
<dbReference type="SUPFAM" id="SSF103506">
    <property type="entry name" value="Mitochondrial carrier"/>
    <property type="match status" value="1"/>
</dbReference>
<keyword evidence="7" id="KW-0496">Mitochondrion</keyword>
<evidence type="ECO:0000256" key="7">
    <source>
        <dbReference type="ARBA" id="ARBA00023128"/>
    </source>
</evidence>
<dbReference type="Gene3D" id="1.50.40.10">
    <property type="entry name" value="Mitochondrial carrier domain"/>
    <property type="match status" value="1"/>
</dbReference>
<sequence length="274" mass="29043">MERVAQDLFAGSVGGAVGCLAGHPLDTVKVRMQSTSNPNLSMMSCISSTVKAEGVGGLFKGLLPPLLSIGMYQAVCFASFEPALQALTGAPAEEASLQDLFWAGTASGAATVVVTTPFDLLKIQLQLQTKGPVGVEGMRRAAGAIWARSGARGFSRGACATLMRDTWSTGLYFGVYHHCKRTLPLTGTPKELTAGGIAGMVAWGSCLPFDVVKTRVQSAPPDMPTPKFLPTFMELYRARGLPALFAGATPMLSRAFVVNGLTFWAYEETMRAIR</sequence>
<evidence type="ECO:0000256" key="9">
    <source>
        <dbReference type="PROSITE-ProRule" id="PRU00282"/>
    </source>
</evidence>
<dbReference type="Pfam" id="PF00153">
    <property type="entry name" value="Mito_carr"/>
    <property type="match status" value="3"/>
</dbReference>
<evidence type="ECO:0000256" key="2">
    <source>
        <dbReference type="ARBA" id="ARBA00006375"/>
    </source>
</evidence>
<dbReference type="Proteomes" id="UP001165060">
    <property type="component" value="Unassembled WGS sequence"/>
</dbReference>
<dbReference type="PANTHER" id="PTHR45624:SF10">
    <property type="entry name" value="SLC (SOLUTE CARRIER) HOMOLOG"/>
    <property type="match status" value="1"/>
</dbReference>
<evidence type="ECO:0000256" key="10">
    <source>
        <dbReference type="RuleBase" id="RU000488"/>
    </source>
</evidence>
<protein>
    <submittedName>
        <fullName evidence="11">Uncharacterized protein</fullName>
    </submittedName>
</protein>
<evidence type="ECO:0000256" key="5">
    <source>
        <dbReference type="ARBA" id="ARBA00022737"/>
    </source>
</evidence>
<dbReference type="PANTHER" id="PTHR45624">
    <property type="entry name" value="MITOCHONDRIAL BASIC AMINO ACIDS TRANSPORTER-RELATED"/>
    <property type="match status" value="1"/>
</dbReference>
<keyword evidence="4 9" id="KW-0812">Transmembrane</keyword>
<reference evidence="11 12" key="1">
    <citation type="journal article" date="2023" name="Commun. Biol.">
        <title>Genome analysis of Parmales, the sister group of diatoms, reveals the evolutionary specialization of diatoms from phago-mixotrophs to photoautotrophs.</title>
        <authorList>
            <person name="Ban H."/>
            <person name="Sato S."/>
            <person name="Yoshikawa S."/>
            <person name="Yamada K."/>
            <person name="Nakamura Y."/>
            <person name="Ichinomiya M."/>
            <person name="Sato N."/>
            <person name="Blanc-Mathieu R."/>
            <person name="Endo H."/>
            <person name="Kuwata A."/>
            <person name="Ogata H."/>
        </authorList>
    </citation>
    <scope>NUCLEOTIDE SEQUENCE [LARGE SCALE GENOMIC DNA]</scope>
</reference>
<dbReference type="InterPro" id="IPR018108">
    <property type="entry name" value="MCP_transmembrane"/>
</dbReference>
<dbReference type="PROSITE" id="PS50920">
    <property type="entry name" value="SOLCAR"/>
    <property type="match status" value="3"/>
</dbReference>
<dbReference type="PRINTS" id="PR00926">
    <property type="entry name" value="MITOCARRIER"/>
</dbReference>
<gene>
    <name evidence="11" type="ORF">TeGR_g14843</name>
</gene>
<comment type="subcellular location">
    <subcellularLocation>
        <location evidence="1">Mitochondrion membrane</location>
        <topology evidence="1">Multi-pass membrane protein</topology>
    </subcellularLocation>
</comment>
<feature type="repeat" description="Solcar" evidence="9">
    <location>
        <begin position="95"/>
        <end position="182"/>
    </location>
</feature>
<dbReference type="PROSITE" id="PS51257">
    <property type="entry name" value="PROKAR_LIPOPROTEIN"/>
    <property type="match status" value="1"/>
</dbReference>
<comment type="caution">
    <text evidence="11">The sequence shown here is derived from an EMBL/GenBank/DDBJ whole genome shotgun (WGS) entry which is preliminary data.</text>
</comment>
<evidence type="ECO:0000256" key="6">
    <source>
        <dbReference type="ARBA" id="ARBA00022989"/>
    </source>
</evidence>
<dbReference type="InterPro" id="IPR002067">
    <property type="entry name" value="MCP"/>
</dbReference>
<keyword evidence="8 9" id="KW-0472">Membrane</keyword>
<feature type="repeat" description="Solcar" evidence="9">
    <location>
        <begin position="2"/>
        <end position="86"/>
    </location>
</feature>
<evidence type="ECO:0000256" key="3">
    <source>
        <dbReference type="ARBA" id="ARBA00022448"/>
    </source>
</evidence>
<keyword evidence="12" id="KW-1185">Reference proteome</keyword>
<name>A0ABQ6MJL4_9STRA</name>
<evidence type="ECO:0000256" key="1">
    <source>
        <dbReference type="ARBA" id="ARBA00004225"/>
    </source>
</evidence>
<keyword evidence="5" id="KW-0677">Repeat</keyword>
<proteinExistence type="inferred from homology"/>
<dbReference type="InterPro" id="IPR023395">
    <property type="entry name" value="MCP_dom_sf"/>
</dbReference>
<keyword evidence="6" id="KW-1133">Transmembrane helix</keyword>
<dbReference type="InterPro" id="IPR050567">
    <property type="entry name" value="Mitochondrial_Carrier"/>
</dbReference>